<dbReference type="EMBL" id="MBFE02000008">
    <property type="protein sequence ID" value="MUO42847.1"/>
    <property type="molecule type" value="Genomic_DNA"/>
</dbReference>
<feature type="compositionally biased region" description="Gly residues" evidence="1">
    <location>
        <begin position="35"/>
        <end position="60"/>
    </location>
</feature>
<accession>A0ABW9TF97</accession>
<feature type="non-terminal residue" evidence="2">
    <location>
        <position position="1"/>
    </location>
</feature>
<dbReference type="Proteomes" id="UP000179454">
    <property type="component" value="Unassembled WGS sequence"/>
</dbReference>
<keyword evidence="3" id="KW-1185">Reference proteome</keyword>
<organism evidence="2 3">
    <name type="scientific">Agrobacterium vitis</name>
    <name type="common">Rhizobium vitis</name>
    <dbReference type="NCBI Taxonomy" id="373"/>
    <lineage>
        <taxon>Bacteria</taxon>
        <taxon>Pseudomonadati</taxon>
        <taxon>Pseudomonadota</taxon>
        <taxon>Alphaproteobacteria</taxon>
        <taxon>Hyphomicrobiales</taxon>
        <taxon>Rhizobiaceae</taxon>
        <taxon>Rhizobium/Agrobacterium group</taxon>
        <taxon>Agrobacterium</taxon>
    </lineage>
</organism>
<name>A0ABW9TF97_AGRVI</name>
<proteinExistence type="predicted"/>
<gene>
    <name evidence="2" type="ORF">BBL17_013740</name>
</gene>
<protein>
    <submittedName>
        <fullName evidence="2">Signal recognition particle protein</fullName>
    </submittedName>
</protein>
<sequence>GGMGGMPDLSSMDPKQLEALARQAEAAGIKPPPGLGGSMGGGLPGLGGGKLPGLGGGFPGLPGLPKKK</sequence>
<evidence type="ECO:0000313" key="2">
    <source>
        <dbReference type="EMBL" id="MUO42847.1"/>
    </source>
</evidence>
<evidence type="ECO:0000256" key="1">
    <source>
        <dbReference type="SAM" id="MobiDB-lite"/>
    </source>
</evidence>
<reference evidence="2" key="1">
    <citation type="submission" date="2019-11" db="EMBL/GenBank/DDBJ databases">
        <title>Whole-genome sequencing of Allorhizobium vitis.</title>
        <authorList>
            <person name="Gan H.M."/>
            <person name="Savka M.A."/>
        </authorList>
    </citation>
    <scope>NUCLEOTIDE SEQUENCE [LARGE SCALE GENOMIC DNA]</scope>
    <source>
        <strain evidence="2">T1/7</strain>
    </source>
</reference>
<feature type="compositionally biased region" description="Low complexity" evidence="1">
    <location>
        <begin position="17"/>
        <end position="27"/>
    </location>
</feature>
<feature type="region of interest" description="Disordered" evidence="1">
    <location>
        <begin position="1"/>
        <end position="68"/>
    </location>
</feature>
<comment type="caution">
    <text evidence="2">The sequence shown here is derived from an EMBL/GenBank/DDBJ whole genome shotgun (WGS) entry which is preliminary data.</text>
</comment>
<evidence type="ECO:0000313" key="3">
    <source>
        <dbReference type="Proteomes" id="UP000179454"/>
    </source>
</evidence>